<dbReference type="PANTHER" id="PTHR24321">
    <property type="entry name" value="DEHYDROGENASES, SHORT CHAIN"/>
    <property type="match status" value="1"/>
</dbReference>
<dbReference type="PANTHER" id="PTHR24321:SF8">
    <property type="entry name" value="ESTRADIOL 17-BETA-DEHYDROGENASE 8-RELATED"/>
    <property type="match status" value="1"/>
</dbReference>
<sequence>MVDRHSESAEATTADIRAQTGRDAIAVTADIGDEEQVAAMAKTVDGQLGSVDVLVNNAAVRAVPQPVTDADEASWDRILAVNVKGVGFCSKHLIPLMREGGSIINVASNGAAVGRPNWSQYDATKGALLSMTRDMACDHAANGIRVNAVSPGWVITEYHLPDDDEKAHRFFSEKTTPHTDGPGILKRAGTPREIADAILFLASEESSFVTGTNLPVDGGVAAVGKGLAWHDTAFRENGN</sequence>
<dbReference type="SUPFAM" id="SSF51735">
    <property type="entry name" value="NAD(P)-binding Rossmann-fold domains"/>
    <property type="match status" value="1"/>
</dbReference>
<comment type="caution">
    <text evidence="3">The sequence shown here is derived from an EMBL/GenBank/DDBJ whole genome shotgun (WGS) entry which is preliminary data.</text>
</comment>
<dbReference type="FunFam" id="3.40.50.720:FF:000084">
    <property type="entry name" value="Short-chain dehydrogenase reductase"/>
    <property type="match status" value="1"/>
</dbReference>
<evidence type="ECO:0000256" key="2">
    <source>
        <dbReference type="ARBA" id="ARBA00023002"/>
    </source>
</evidence>
<name>A0AAV3UJ70_9EURY</name>
<dbReference type="PRINTS" id="PR00081">
    <property type="entry name" value="GDHRDH"/>
</dbReference>
<dbReference type="CDD" id="cd05233">
    <property type="entry name" value="SDR_c"/>
    <property type="match status" value="1"/>
</dbReference>
<organism evidence="3 4">
    <name type="scientific">Haladaptatus pallidirubidus</name>
    <dbReference type="NCBI Taxonomy" id="1008152"/>
    <lineage>
        <taxon>Archaea</taxon>
        <taxon>Methanobacteriati</taxon>
        <taxon>Methanobacteriota</taxon>
        <taxon>Stenosarchaea group</taxon>
        <taxon>Halobacteria</taxon>
        <taxon>Halobacteriales</taxon>
        <taxon>Haladaptataceae</taxon>
        <taxon>Haladaptatus</taxon>
    </lineage>
</organism>
<proteinExistence type="inferred from homology"/>
<evidence type="ECO:0000313" key="4">
    <source>
        <dbReference type="Proteomes" id="UP001501729"/>
    </source>
</evidence>
<accession>A0AAV3UJ70</accession>
<keyword evidence="4" id="KW-1185">Reference proteome</keyword>
<dbReference type="InterPro" id="IPR036291">
    <property type="entry name" value="NAD(P)-bd_dom_sf"/>
</dbReference>
<evidence type="ECO:0000313" key="3">
    <source>
        <dbReference type="EMBL" id="GAA5053062.1"/>
    </source>
</evidence>
<dbReference type="Proteomes" id="UP001501729">
    <property type="component" value="Unassembled WGS sequence"/>
</dbReference>
<dbReference type="GO" id="GO:0016491">
    <property type="term" value="F:oxidoreductase activity"/>
    <property type="evidence" value="ECO:0007669"/>
    <property type="project" value="UniProtKB-KW"/>
</dbReference>
<dbReference type="AlphaFoldDB" id="A0AAV3UJ70"/>
<dbReference type="PRINTS" id="PR00080">
    <property type="entry name" value="SDRFAMILY"/>
</dbReference>
<dbReference type="InterPro" id="IPR002347">
    <property type="entry name" value="SDR_fam"/>
</dbReference>
<dbReference type="EMBL" id="BAABKX010000013">
    <property type="protein sequence ID" value="GAA5053062.1"/>
    <property type="molecule type" value="Genomic_DNA"/>
</dbReference>
<evidence type="ECO:0000256" key="1">
    <source>
        <dbReference type="ARBA" id="ARBA00006484"/>
    </source>
</evidence>
<protein>
    <submittedName>
        <fullName evidence="3">SDR family oxidoreductase</fullName>
    </submittedName>
</protein>
<gene>
    <name evidence="3" type="ORF">GCM10025751_29920</name>
</gene>
<dbReference type="Gene3D" id="3.40.50.720">
    <property type="entry name" value="NAD(P)-binding Rossmann-like Domain"/>
    <property type="match status" value="1"/>
</dbReference>
<dbReference type="Pfam" id="PF13561">
    <property type="entry name" value="adh_short_C2"/>
    <property type="match status" value="1"/>
</dbReference>
<comment type="similarity">
    <text evidence="1">Belongs to the short-chain dehydrogenases/reductases (SDR) family.</text>
</comment>
<keyword evidence="2" id="KW-0560">Oxidoreductase</keyword>
<reference evidence="3 4" key="1">
    <citation type="journal article" date="2019" name="Int. J. Syst. Evol. Microbiol.">
        <title>The Global Catalogue of Microorganisms (GCM) 10K type strain sequencing project: providing services to taxonomists for standard genome sequencing and annotation.</title>
        <authorList>
            <consortium name="The Broad Institute Genomics Platform"/>
            <consortium name="The Broad Institute Genome Sequencing Center for Infectious Disease"/>
            <person name="Wu L."/>
            <person name="Ma J."/>
        </authorList>
    </citation>
    <scope>NUCLEOTIDE SEQUENCE [LARGE SCALE GENOMIC DNA]</scope>
    <source>
        <strain evidence="3 4">JCM 17504</strain>
    </source>
</reference>